<keyword evidence="2" id="KW-1185">Reference proteome</keyword>
<dbReference type="AlphaFoldDB" id="A0A0R1M8M1"/>
<proteinExistence type="predicted"/>
<dbReference type="PATRIC" id="fig|1423777.3.peg.1584"/>
<accession>A0A0R1M8M1</accession>
<reference evidence="1 2" key="1">
    <citation type="journal article" date="2015" name="Genome Announc.">
        <title>Expanding the biotechnology potential of lactobacilli through comparative genomics of 213 strains and associated genera.</title>
        <authorList>
            <person name="Sun Z."/>
            <person name="Harris H.M."/>
            <person name="McCann A."/>
            <person name="Guo C."/>
            <person name="Argimon S."/>
            <person name="Zhang W."/>
            <person name="Yang X."/>
            <person name="Jeffery I.B."/>
            <person name="Cooney J.C."/>
            <person name="Kagawa T.F."/>
            <person name="Liu W."/>
            <person name="Song Y."/>
            <person name="Salvetti E."/>
            <person name="Wrobel A."/>
            <person name="Rasinkangas P."/>
            <person name="Parkhill J."/>
            <person name="Rea M.C."/>
            <person name="O'Sullivan O."/>
            <person name="Ritari J."/>
            <person name="Douillard F.P."/>
            <person name="Paul Ross R."/>
            <person name="Yang R."/>
            <person name="Briner A.E."/>
            <person name="Felis G.E."/>
            <person name="de Vos W.M."/>
            <person name="Barrangou R."/>
            <person name="Klaenhammer T.R."/>
            <person name="Caufield P.W."/>
            <person name="Cui Y."/>
            <person name="Zhang H."/>
            <person name="O'Toole P.W."/>
        </authorList>
    </citation>
    <scope>NUCLEOTIDE SEQUENCE [LARGE SCALE GENOMIC DNA]</scope>
    <source>
        <strain evidence="1 2">DSM 19972</strain>
    </source>
</reference>
<name>A0A0R1M8M1_9LACO</name>
<dbReference type="EMBL" id="AZEH01000039">
    <property type="protein sequence ID" value="KRL04406.1"/>
    <property type="molecule type" value="Genomic_DNA"/>
</dbReference>
<evidence type="ECO:0000313" key="2">
    <source>
        <dbReference type="Proteomes" id="UP000051686"/>
    </source>
</evidence>
<sequence length="68" mass="8513">MIAETHKELKLSRNTIYNWIYRDMIPRVSEDNLRYQKRFKCRKSTRLLEMNAKKRQTEELKIQERRVK</sequence>
<dbReference type="OrthoDB" id="9781678at2"/>
<protein>
    <submittedName>
        <fullName evidence="1">Uncharacterized protein</fullName>
    </submittedName>
</protein>
<organism evidence="1 2">
    <name type="scientific">Liquorilactobacillus oeni DSM 19972</name>
    <dbReference type="NCBI Taxonomy" id="1423777"/>
    <lineage>
        <taxon>Bacteria</taxon>
        <taxon>Bacillati</taxon>
        <taxon>Bacillota</taxon>
        <taxon>Bacilli</taxon>
        <taxon>Lactobacillales</taxon>
        <taxon>Lactobacillaceae</taxon>
        <taxon>Liquorilactobacillus</taxon>
    </lineage>
</organism>
<dbReference type="STRING" id="1423777.FD46_GL001534"/>
<comment type="caution">
    <text evidence="1">The sequence shown here is derived from an EMBL/GenBank/DDBJ whole genome shotgun (WGS) entry which is preliminary data.</text>
</comment>
<evidence type="ECO:0000313" key="1">
    <source>
        <dbReference type="EMBL" id="KRL04406.1"/>
    </source>
</evidence>
<gene>
    <name evidence="1" type="ORF">FD46_GL001534</name>
</gene>
<dbReference type="Proteomes" id="UP000051686">
    <property type="component" value="Unassembled WGS sequence"/>
</dbReference>